<feature type="compositionally biased region" description="Polar residues" evidence="8">
    <location>
        <begin position="44"/>
        <end position="65"/>
    </location>
</feature>
<evidence type="ECO:0000256" key="8">
    <source>
        <dbReference type="SAM" id="MobiDB-lite"/>
    </source>
</evidence>
<name>A0A0D2C5Q1_9EURO</name>
<dbReference type="PANTHER" id="PTHR46223">
    <property type="entry name" value="HISTONE-LYSINE N-METHYLTRANSFERASE SUV39H"/>
    <property type="match status" value="1"/>
</dbReference>
<dbReference type="VEuPathDB" id="FungiDB:PV08_03178"/>
<keyword evidence="5" id="KW-0949">S-adenosyl-L-methionine</keyword>
<evidence type="ECO:0000313" key="12">
    <source>
        <dbReference type="EMBL" id="KIW18889.1"/>
    </source>
</evidence>
<organism evidence="12 13">
    <name type="scientific">Exophiala spinifera</name>
    <dbReference type="NCBI Taxonomy" id="91928"/>
    <lineage>
        <taxon>Eukaryota</taxon>
        <taxon>Fungi</taxon>
        <taxon>Dikarya</taxon>
        <taxon>Ascomycota</taxon>
        <taxon>Pezizomycotina</taxon>
        <taxon>Eurotiomycetes</taxon>
        <taxon>Chaetothyriomycetidae</taxon>
        <taxon>Chaetothyriales</taxon>
        <taxon>Herpotrichiellaceae</taxon>
        <taxon>Exophiala</taxon>
    </lineage>
</organism>
<keyword evidence="6" id="KW-0479">Metal-binding</keyword>
<dbReference type="SMART" id="SM00317">
    <property type="entry name" value="SET"/>
    <property type="match status" value="1"/>
</dbReference>
<dbReference type="PROSITE" id="PS50867">
    <property type="entry name" value="PRE_SET"/>
    <property type="match status" value="1"/>
</dbReference>
<dbReference type="STRING" id="91928.A0A0D2C5Q1"/>
<dbReference type="Gene3D" id="2.170.270.10">
    <property type="entry name" value="SET domain"/>
    <property type="match status" value="1"/>
</dbReference>
<dbReference type="PROSITE" id="PS50280">
    <property type="entry name" value="SET"/>
    <property type="match status" value="1"/>
</dbReference>
<dbReference type="RefSeq" id="XP_016239105.1">
    <property type="nucleotide sequence ID" value="XM_016377535.1"/>
</dbReference>
<evidence type="ECO:0000313" key="13">
    <source>
        <dbReference type="Proteomes" id="UP000053328"/>
    </source>
</evidence>
<dbReference type="InterPro" id="IPR003616">
    <property type="entry name" value="Post-SET_dom"/>
</dbReference>
<keyword evidence="2" id="KW-0158">Chromosome</keyword>
<dbReference type="PANTHER" id="PTHR46223:SF3">
    <property type="entry name" value="HISTONE-LYSINE N-METHYLTRANSFERASE SET-23"/>
    <property type="match status" value="1"/>
</dbReference>
<dbReference type="InterPro" id="IPR001214">
    <property type="entry name" value="SET_dom"/>
</dbReference>
<dbReference type="Pfam" id="PF00856">
    <property type="entry name" value="SET"/>
    <property type="match status" value="1"/>
</dbReference>
<feature type="region of interest" description="Disordered" evidence="8">
    <location>
        <begin position="142"/>
        <end position="165"/>
    </location>
</feature>
<comment type="subcellular location">
    <subcellularLocation>
        <location evidence="1">Chromosome</location>
    </subcellularLocation>
</comment>
<evidence type="ECO:0000256" key="4">
    <source>
        <dbReference type="ARBA" id="ARBA00022679"/>
    </source>
</evidence>
<feature type="compositionally biased region" description="Polar residues" evidence="8">
    <location>
        <begin position="90"/>
        <end position="100"/>
    </location>
</feature>
<evidence type="ECO:0000256" key="7">
    <source>
        <dbReference type="ARBA" id="ARBA00022833"/>
    </source>
</evidence>
<keyword evidence="7" id="KW-0862">Zinc</keyword>
<feature type="domain" description="Post-SET" evidence="11">
    <location>
        <begin position="573"/>
        <end position="589"/>
    </location>
</feature>
<reference evidence="12 13" key="1">
    <citation type="submission" date="2015-01" db="EMBL/GenBank/DDBJ databases">
        <title>The Genome Sequence of Exophiala spinifera CBS89968.</title>
        <authorList>
            <consortium name="The Broad Institute Genomics Platform"/>
            <person name="Cuomo C."/>
            <person name="de Hoog S."/>
            <person name="Gorbushina A."/>
            <person name="Stielow B."/>
            <person name="Teixiera M."/>
            <person name="Abouelleil A."/>
            <person name="Chapman S.B."/>
            <person name="Priest M."/>
            <person name="Young S.K."/>
            <person name="Wortman J."/>
            <person name="Nusbaum C."/>
            <person name="Birren B."/>
        </authorList>
    </citation>
    <scope>NUCLEOTIDE SEQUENCE [LARGE SCALE GENOMIC DNA]</scope>
    <source>
        <strain evidence="12 13">CBS 89968</strain>
    </source>
</reference>
<feature type="domain" description="Pre-SET" evidence="10">
    <location>
        <begin position="337"/>
        <end position="421"/>
    </location>
</feature>
<protein>
    <recommendedName>
        <fullName evidence="14">SET domain-containing protein</fullName>
    </recommendedName>
</protein>
<feature type="domain" description="SET" evidence="9">
    <location>
        <begin position="424"/>
        <end position="547"/>
    </location>
</feature>
<dbReference type="Proteomes" id="UP000053328">
    <property type="component" value="Unassembled WGS sequence"/>
</dbReference>
<evidence type="ECO:0000259" key="10">
    <source>
        <dbReference type="PROSITE" id="PS50867"/>
    </source>
</evidence>
<feature type="region of interest" description="Disordered" evidence="8">
    <location>
        <begin position="24"/>
        <end position="106"/>
    </location>
</feature>
<dbReference type="InterPro" id="IPR050973">
    <property type="entry name" value="H3K9_Histone-Lys_N-MTase"/>
</dbReference>
<proteinExistence type="predicted"/>
<dbReference type="EMBL" id="KN847493">
    <property type="protein sequence ID" value="KIW18889.1"/>
    <property type="molecule type" value="Genomic_DNA"/>
</dbReference>
<dbReference type="HOGENOM" id="CLU_020840_11_2_1"/>
<evidence type="ECO:0000256" key="3">
    <source>
        <dbReference type="ARBA" id="ARBA00022603"/>
    </source>
</evidence>
<dbReference type="GO" id="GO:0042054">
    <property type="term" value="F:histone methyltransferase activity"/>
    <property type="evidence" value="ECO:0007669"/>
    <property type="project" value="InterPro"/>
</dbReference>
<keyword evidence="3" id="KW-0489">Methyltransferase</keyword>
<accession>A0A0D2C5Q1</accession>
<dbReference type="GO" id="GO:0005634">
    <property type="term" value="C:nucleus"/>
    <property type="evidence" value="ECO:0007669"/>
    <property type="project" value="InterPro"/>
</dbReference>
<dbReference type="AlphaFoldDB" id="A0A0D2C5Q1"/>
<dbReference type="InterPro" id="IPR046341">
    <property type="entry name" value="SET_dom_sf"/>
</dbReference>
<feature type="compositionally biased region" description="Polar residues" evidence="8">
    <location>
        <begin position="152"/>
        <end position="165"/>
    </location>
</feature>
<dbReference type="InterPro" id="IPR007728">
    <property type="entry name" value="Pre-SET_dom"/>
</dbReference>
<evidence type="ECO:0000259" key="11">
    <source>
        <dbReference type="PROSITE" id="PS50868"/>
    </source>
</evidence>
<dbReference type="GeneID" id="27330261"/>
<dbReference type="GO" id="GO:0032259">
    <property type="term" value="P:methylation"/>
    <property type="evidence" value="ECO:0007669"/>
    <property type="project" value="UniProtKB-KW"/>
</dbReference>
<sequence>MANLISKRKLADALRYRSNIISLSEESEDDEVLAIEPPKKRTRSTSPVPRTVRNPSSASATNNGSRHGGPNGTYNSYRSPPSPPRHTTPVQPSANQTQKLSPWGKRSPYAHRMKESKLPQNSAPETIPRSSTQRLISVDIPSKNVPFRPSQGPASPTHTTPKQVTNTKPRIEVVVSPSRRLLDSFRGHKPEPIQRRRKNMLKELKKGPIAALKNPQEARELFGSCFQDFNRPKSDDVHEQRMKELASKKARKVTRTKLPSDQGLDLSMRKLGLGGELVHPAEAAQQILTSRFEEYMNPPLTFVNDVNERRLNGKFQFVDRYVFSCPGIKTAPPSTNYGCDCLSCHSSECLCFRKDWKDEATGQKYTKQVRTYTRRSDGLVVLSEEYIDRELDPSARHFEITECNELCRCGPGCYNRVVGNGRTLPLEIFETANCGFGVRSTKNIAKGQFIDLYLGEVITEEELRNREDAAAEDEPSYIYTMDWFGGDSYHIDGKNFGSAMRFANHSCNPNTRSFIVQIHKGDKRVYYLPFFAIKDIAAGTEITIDYKSKDDDDHLNAEAIAGVESGDADLADGLIRCHCGEKNCRKFLWKPGVKARRRKRKPE</sequence>
<dbReference type="OrthoDB" id="308383at2759"/>
<evidence type="ECO:0000256" key="2">
    <source>
        <dbReference type="ARBA" id="ARBA00022454"/>
    </source>
</evidence>
<evidence type="ECO:0008006" key="14">
    <source>
        <dbReference type="Google" id="ProtNLM"/>
    </source>
</evidence>
<evidence type="ECO:0000256" key="1">
    <source>
        <dbReference type="ARBA" id="ARBA00004286"/>
    </source>
</evidence>
<dbReference type="SUPFAM" id="SSF82199">
    <property type="entry name" value="SET domain"/>
    <property type="match status" value="1"/>
</dbReference>
<dbReference type="GO" id="GO:0005694">
    <property type="term" value="C:chromosome"/>
    <property type="evidence" value="ECO:0007669"/>
    <property type="project" value="UniProtKB-SubCell"/>
</dbReference>
<keyword evidence="13" id="KW-1185">Reference proteome</keyword>
<evidence type="ECO:0000256" key="6">
    <source>
        <dbReference type="ARBA" id="ARBA00022723"/>
    </source>
</evidence>
<dbReference type="GO" id="GO:0008270">
    <property type="term" value="F:zinc ion binding"/>
    <property type="evidence" value="ECO:0007669"/>
    <property type="project" value="InterPro"/>
</dbReference>
<dbReference type="PROSITE" id="PS50868">
    <property type="entry name" value="POST_SET"/>
    <property type="match status" value="1"/>
</dbReference>
<gene>
    <name evidence="12" type="ORF">PV08_03178</name>
</gene>
<keyword evidence="4" id="KW-0808">Transferase</keyword>
<dbReference type="Pfam" id="PF05033">
    <property type="entry name" value="Pre-SET"/>
    <property type="match status" value="1"/>
</dbReference>
<evidence type="ECO:0000259" key="9">
    <source>
        <dbReference type="PROSITE" id="PS50280"/>
    </source>
</evidence>
<evidence type="ECO:0000256" key="5">
    <source>
        <dbReference type="ARBA" id="ARBA00022691"/>
    </source>
</evidence>